<protein>
    <submittedName>
        <fullName evidence="3">Longitudinals lacking protein-like</fullName>
    </submittedName>
</protein>
<dbReference type="InterPro" id="IPR051095">
    <property type="entry name" value="Dros_DevTransReg"/>
</dbReference>
<feature type="domain" description="BTB" evidence="2">
    <location>
        <begin position="49"/>
        <end position="114"/>
    </location>
</feature>
<organism evidence="3 4">
    <name type="scientific">Armadillidium nasatum</name>
    <dbReference type="NCBI Taxonomy" id="96803"/>
    <lineage>
        <taxon>Eukaryota</taxon>
        <taxon>Metazoa</taxon>
        <taxon>Ecdysozoa</taxon>
        <taxon>Arthropoda</taxon>
        <taxon>Crustacea</taxon>
        <taxon>Multicrustacea</taxon>
        <taxon>Malacostraca</taxon>
        <taxon>Eumalacostraca</taxon>
        <taxon>Peracarida</taxon>
        <taxon>Isopoda</taxon>
        <taxon>Oniscidea</taxon>
        <taxon>Crinocheta</taxon>
        <taxon>Armadillidiidae</taxon>
        <taxon>Armadillidium</taxon>
    </lineage>
</organism>
<evidence type="ECO:0000313" key="3">
    <source>
        <dbReference type="EMBL" id="KAB7501989.1"/>
    </source>
</evidence>
<gene>
    <name evidence="3" type="primary">lolal_8</name>
    <name evidence="3" type="ORF">Anas_00407</name>
</gene>
<dbReference type="EMBL" id="SEYY01008881">
    <property type="protein sequence ID" value="KAB7501989.1"/>
    <property type="molecule type" value="Genomic_DNA"/>
</dbReference>
<name>A0A5N5T734_9CRUS</name>
<dbReference type="Pfam" id="PF00651">
    <property type="entry name" value="BTB"/>
    <property type="match status" value="1"/>
</dbReference>
<dbReference type="OrthoDB" id="6482909at2759"/>
<dbReference type="Proteomes" id="UP000326759">
    <property type="component" value="Unassembled WGS sequence"/>
</dbReference>
<keyword evidence="1" id="KW-0539">Nucleus</keyword>
<dbReference type="InterPro" id="IPR011333">
    <property type="entry name" value="SKP1/BTB/POZ_sf"/>
</dbReference>
<keyword evidence="4" id="KW-1185">Reference proteome</keyword>
<dbReference type="CDD" id="cd18315">
    <property type="entry name" value="BTB_POZ_BAB-like"/>
    <property type="match status" value="1"/>
</dbReference>
<dbReference type="GO" id="GO:0005634">
    <property type="term" value="C:nucleus"/>
    <property type="evidence" value="ECO:0007669"/>
    <property type="project" value="TreeGrafter"/>
</dbReference>
<sequence>MILLSAENIGLLKKILVAMASELLKLKWNGHLSSFQEIFQSLRSKSRYTDVTLACEGQLFTVHRLVLASCSQFFDHIFEQTPAENTVIILNEAKAHDIEALLDYMYCGQVDVRQSNLASFIKTAKCLQIKGLACPESSDDCDKDGTMLTVQKYKMNEFSFLVKILINEKGTVPLKLIHPLREKEMIHSRLFTQQFFHLLVSQVLIELLQKVHQKPRLRHSLQHRIVGFSIGVTFQIPLGHPPMLRKKMREERMKLSEPIFHMVQKYGPQMILHVIPLM</sequence>
<dbReference type="Gene3D" id="3.30.710.10">
    <property type="entry name" value="Potassium Channel Kv1.1, Chain A"/>
    <property type="match status" value="1"/>
</dbReference>
<comment type="caution">
    <text evidence="3">The sequence shown here is derived from an EMBL/GenBank/DDBJ whole genome shotgun (WGS) entry which is preliminary data.</text>
</comment>
<dbReference type="PROSITE" id="PS50097">
    <property type="entry name" value="BTB"/>
    <property type="match status" value="1"/>
</dbReference>
<evidence type="ECO:0000313" key="4">
    <source>
        <dbReference type="Proteomes" id="UP000326759"/>
    </source>
</evidence>
<accession>A0A5N5T734</accession>
<dbReference type="PANTHER" id="PTHR23110">
    <property type="entry name" value="BTB DOMAIN TRANSCRIPTION FACTOR"/>
    <property type="match status" value="1"/>
</dbReference>
<reference evidence="3 4" key="1">
    <citation type="journal article" date="2019" name="PLoS Biol.">
        <title>Sex chromosomes control vertical transmission of feminizing Wolbachia symbionts in an isopod.</title>
        <authorList>
            <person name="Becking T."/>
            <person name="Chebbi M.A."/>
            <person name="Giraud I."/>
            <person name="Moumen B."/>
            <person name="Laverre T."/>
            <person name="Caubet Y."/>
            <person name="Peccoud J."/>
            <person name="Gilbert C."/>
            <person name="Cordaux R."/>
        </authorList>
    </citation>
    <scope>NUCLEOTIDE SEQUENCE [LARGE SCALE GENOMIC DNA]</scope>
    <source>
        <strain evidence="3">ANa2</strain>
        <tissue evidence="3">Whole body excluding digestive tract and cuticle</tissue>
    </source>
</reference>
<dbReference type="GO" id="GO:0006357">
    <property type="term" value="P:regulation of transcription by RNA polymerase II"/>
    <property type="evidence" value="ECO:0007669"/>
    <property type="project" value="TreeGrafter"/>
</dbReference>
<proteinExistence type="predicted"/>
<dbReference type="AlphaFoldDB" id="A0A5N5T734"/>
<dbReference type="PANTHER" id="PTHR23110:SF98">
    <property type="entry name" value="PRE-LOLA-G, ISOFORM C-RELATED"/>
    <property type="match status" value="1"/>
</dbReference>
<dbReference type="SUPFAM" id="SSF54695">
    <property type="entry name" value="POZ domain"/>
    <property type="match status" value="1"/>
</dbReference>
<evidence type="ECO:0000256" key="1">
    <source>
        <dbReference type="ARBA" id="ARBA00023242"/>
    </source>
</evidence>
<dbReference type="InterPro" id="IPR000210">
    <property type="entry name" value="BTB/POZ_dom"/>
</dbReference>
<dbReference type="SMART" id="SM00225">
    <property type="entry name" value="BTB"/>
    <property type="match status" value="1"/>
</dbReference>
<evidence type="ECO:0000259" key="2">
    <source>
        <dbReference type="PROSITE" id="PS50097"/>
    </source>
</evidence>